<protein>
    <submittedName>
        <fullName evidence="6">Sugar ABC transporter substrate-binding protein</fullName>
    </submittedName>
</protein>
<dbReference type="STRING" id="1385369.N825_02340"/>
<dbReference type="GO" id="GO:0030246">
    <property type="term" value="F:carbohydrate binding"/>
    <property type="evidence" value="ECO:0007669"/>
    <property type="project" value="UniProtKB-ARBA"/>
</dbReference>
<dbReference type="InterPro" id="IPR028082">
    <property type="entry name" value="Peripla_BP_I"/>
</dbReference>
<keyword evidence="3 4" id="KW-0732">Signal</keyword>
<sequence>MTRIRNSIAAACLGLLATGAAVSAPGDAAAQDKKHKIFLSMSYIGNDWQAEASNMIKAMAAHPDMAGKVDLQVQVSGPNAQKQIQQINSMVQAGAEAIVVYPISPTALNQVVKNACGKGVVVIAYDAEISEPCAYNVSIDQEEAGRVTAEWLAEKMNGKGNIIAITGVPGTSVDTLRTKAAKAVFSKHPDMKIVAEAPGMWSQAVARTELSKILATQGWDRIDGLWMQVGCFTANQMQLEAGIPEDKLKPCAGEGSNGGRVQMLPAGTAVEGANGAYKPMGAPRISYASPPYSGALALKLAVKKLEGGEIARNTVLPLPVVTSETAKLCAEGTWTEMANGCNVFQPSIVSNPGWFASIFSAETPEVALQAALVGQPEAKK</sequence>
<feature type="signal peptide" evidence="4">
    <location>
        <begin position="1"/>
        <end position="23"/>
    </location>
</feature>
<dbReference type="AlphaFoldDB" id="W9HFQ9"/>
<reference evidence="6 7" key="1">
    <citation type="submission" date="2013-08" db="EMBL/GenBank/DDBJ databases">
        <title>The genome sequence of Skermanella stibiiresistens.</title>
        <authorList>
            <person name="Zhu W."/>
            <person name="Wang G."/>
        </authorList>
    </citation>
    <scope>NUCLEOTIDE SEQUENCE [LARGE SCALE GENOMIC DNA]</scope>
    <source>
        <strain evidence="6 7">SB22</strain>
    </source>
</reference>
<dbReference type="OrthoDB" id="9147297at2"/>
<evidence type="ECO:0000256" key="2">
    <source>
        <dbReference type="ARBA" id="ARBA00007639"/>
    </source>
</evidence>
<evidence type="ECO:0000256" key="4">
    <source>
        <dbReference type="SAM" id="SignalP"/>
    </source>
</evidence>
<dbReference type="EMBL" id="AVFL01000001">
    <property type="protein sequence ID" value="EWY42718.1"/>
    <property type="molecule type" value="Genomic_DNA"/>
</dbReference>
<dbReference type="RefSeq" id="WP_037446129.1">
    <property type="nucleotide sequence ID" value="NZ_AVFL01000001.1"/>
</dbReference>
<dbReference type="Proteomes" id="UP000019486">
    <property type="component" value="Unassembled WGS sequence"/>
</dbReference>
<dbReference type="Pfam" id="PF13407">
    <property type="entry name" value="Peripla_BP_4"/>
    <property type="match status" value="1"/>
</dbReference>
<evidence type="ECO:0000256" key="3">
    <source>
        <dbReference type="ARBA" id="ARBA00022729"/>
    </source>
</evidence>
<dbReference type="PANTHER" id="PTHR46847">
    <property type="entry name" value="D-ALLOSE-BINDING PERIPLASMIC PROTEIN-RELATED"/>
    <property type="match status" value="1"/>
</dbReference>
<dbReference type="PANTHER" id="PTHR46847:SF1">
    <property type="entry name" value="D-ALLOSE-BINDING PERIPLASMIC PROTEIN-RELATED"/>
    <property type="match status" value="1"/>
</dbReference>
<name>W9HFQ9_9PROT</name>
<dbReference type="SUPFAM" id="SSF53822">
    <property type="entry name" value="Periplasmic binding protein-like I"/>
    <property type="match status" value="1"/>
</dbReference>
<comment type="caution">
    <text evidence="6">The sequence shown here is derived from an EMBL/GenBank/DDBJ whole genome shotgun (WGS) entry which is preliminary data.</text>
</comment>
<comment type="similarity">
    <text evidence="2">Belongs to the bacterial solute-binding protein 2 family.</text>
</comment>
<dbReference type="Gene3D" id="3.40.50.2300">
    <property type="match status" value="2"/>
</dbReference>
<dbReference type="CDD" id="cd19998">
    <property type="entry name" value="PBP1_ABC_sugar_binding-like"/>
    <property type="match status" value="1"/>
</dbReference>
<feature type="chain" id="PRO_5004921849" evidence="4">
    <location>
        <begin position="24"/>
        <end position="380"/>
    </location>
</feature>
<comment type="subcellular location">
    <subcellularLocation>
        <location evidence="1">Cell envelope</location>
    </subcellularLocation>
</comment>
<gene>
    <name evidence="6" type="ORF">N825_02340</name>
</gene>
<dbReference type="GO" id="GO:0030313">
    <property type="term" value="C:cell envelope"/>
    <property type="evidence" value="ECO:0007669"/>
    <property type="project" value="UniProtKB-SubCell"/>
</dbReference>
<dbReference type="InterPro" id="IPR025997">
    <property type="entry name" value="SBP_2_dom"/>
</dbReference>
<evidence type="ECO:0000313" key="7">
    <source>
        <dbReference type="Proteomes" id="UP000019486"/>
    </source>
</evidence>
<proteinExistence type="inferred from homology"/>
<organism evidence="6 7">
    <name type="scientific">Skermanella stibiiresistens SB22</name>
    <dbReference type="NCBI Taxonomy" id="1385369"/>
    <lineage>
        <taxon>Bacteria</taxon>
        <taxon>Pseudomonadati</taxon>
        <taxon>Pseudomonadota</taxon>
        <taxon>Alphaproteobacteria</taxon>
        <taxon>Rhodospirillales</taxon>
        <taxon>Azospirillaceae</taxon>
        <taxon>Skermanella</taxon>
    </lineage>
</organism>
<accession>W9HFQ9</accession>
<keyword evidence="7" id="KW-1185">Reference proteome</keyword>
<feature type="domain" description="Periplasmic binding protein" evidence="5">
    <location>
        <begin position="37"/>
        <end position="307"/>
    </location>
</feature>
<evidence type="ECO:0000259" key="5">
    <source>
        <dbReference type="Pfam" id="PF13407"/>
    </source>
</evidence>
<evidence type="ECO:0000313" key="6">
    <source>
        <dbReference type="EMBL" id="EWY42718.1"/>
    </source>
</evidence>
<dbReference type="PATRIC" id="fig|1385369.3.peg.461"/>
<evidence type="ECO:0000256" key="1">
    <source>
        <dbReference type="ARBA" id="ARBA00004196"/>
    </source>
</evidence>